<dbReference type="SUPFAM" id="SSF55729">
    <property type="entry name" value="Acyl-CoA N-acyltransferases (Nat)"/>
    <property type="match status" value="1"/>
</dbReference>
<dbReference type="InterPro" id="IPR016181">
    <property type="entry name" value="Acyl_CoA_acyltransferase"/>
</dbReference>
<evidence type="ECO:0000313" key="2">
    <source>
        <dbReference type="Proteomes" id="UP000320773"/>
    </source>
</evidence>
<evidence type="ECO:0000313" key="1">
    <source>
        <dbReference type="EMBL" id="TQM41069.1"/>
    </source>
</evidence>
<protein>
    <recommendedName>
        <fullName evidence="3">GNAT family acetyltransferase</fullName>
    </recommendedName>
</protein>
<sequence>MYKLLSLKKMAHNITFNIAQQADIEGILALQDKYLVTNMSEADKQRGFVTTPFSIAQLNTIIAQEGLFVAKDNQTIIGYIFAGSWHYFSQWPIFNHITALFDQIQFEGNTPTIHNSFQYGPICIDIKYRGTGLIKPFFEFMRSNMVKKYPISLTFINQINKPSFIAHTKKIQWQVITEFSFNNNQYFLLGYDMNKELV</sequence>
<comment type="caution">
    <text evidence="1">The sequence shown here is derived from an EMBL/GenBank/DDBJ whole genome shotgun (WGS) entry which is preliminary data.</text>
</comment>
<name>A0A543G4S4_9FLAO</name>
<reference evidence="1 2" key="1">
    <citation type="submission" date="2019-06" db="EMBL/GenBank/DDBJ databases">
        <title>Genomic Encyclopedia of Archaeal and Bacterial Type Strains, Phase II (KMG-II): from individual species to whole genera.</title>
        <authorList>
            <person name="Goeker M."/>
        </authorList>
    </citation>
    <scope>NUCLEOTIDE SEQUENCE [LARGE SCALE GENOMIC DNA]</scope>
    <source>
        <strain evidence="1 2">DSM 24789</strain>
    </source>
</reference>
<gene>
    <name evidence="1" type="ORF">BC670_2001</name>
</gene>
<dbReference type="Gene3D" id="3.40.630.30">
    <property type="match status" value="1"/>
</dbReference>
<accession>A0A543G4S4</accession>
<organism evidence="1 2">
    <name type="scientific">Flavobacterium branchiophilum</name>
    <dbReference type="NCBI Taxonomy" id="55197"/>
    <lineage>
        <taxon>Bacteria</taxon>
        <taxon>Pseudomonadati</taxon>
        <taxon>Bacteroidota</taxon>
        <taxon>Flavobacteriia</taxon>
        <taxon>Flavobacteriales</taxon>
        <taxon>Flavobacteriaceae</taxon>
        <taxon>Flavobacterium</taxon>
    </lineage>
</organism>
<dbReference type="Proteomes" id="UP000320773">
    <property type="component" value="Unassembled WGS sequence"/>
</dbReference>
<dbReference type="EMBL" id="VFPJ01000001">
    <property type="protein sequence ID" value="TQM41069.1"/>
    <property type="molecule type" value="Genomic_DNA"/>
</dbReference>
<dbReference type="AlphaFoldDB" id="A0A543G4S4"/>
<proteinExistence type="predicted"/>
<evidence type="ECO:0008006" key="3">
    <source>
        <dbReference type="Google" id="ProtNLM"/>
    </source>
</evidence>